<feature type="coiled-coil region" evidence="1">
    <location>
        <begin position="544"/>
        <end position="571"/>
    </location>
</feature>
<organism evidence="3 4">
    <name type="scientific">Aurantibacter aestuarii</name>
    <dbReference type="NCBI Taxonomy" id="1266046"/>
    <lineage>
        <taxon>Bacteria</taxon>
        <taxon>Pseudomonadati</taxon>
        <taxon>Bacteroidota</taxon>
        <taxon>Flavobacteriia</taxon>
        <taxon>Flavobacteriales</taxon>
        <taxon>Flavobacteriaceae</taxon>
        <taxon>Aurantibacter</taxon>
    </lineage>
</organism>
<evidence type="ECO:0000313" key="4">
    <source>
        <dbReference type="Proteomes" id="UP000238426"/>
    </source>
</evidence>
<name>A0A2T1NCU0_9FLAO</name>
<dbReference type="OrthoDB" id="1399757at2"/>
<dbReference type="InterPro" id="IPR030392">
    <property type="entry name" value="S74_ICA"/>
</dbReference>
<evidence type="ECO:0000259" key="2">
    <source>
        <dbReference type="PROSITE" id="PS51688"/>
    </source>
</evidence>
<proteinExistence type="predicted"/>
<evidence type="ECO:0000256" key="1">
    <source>
        <dbReference type="SAM" id="Coils"/>
    </source>
</evidence>
<keyword evidence="1" id="KW-0175">Coiled coil</keyword>
<comment type="caution">
    <text evidence="3">The sequence shown here is derived from an EMBL/GenBank/DDBJ whole genome shotgun (WGS) entry which is preliminary data.</text>
</comment>
<dbReference type="EMBL" id="PXOQ01000007">
    <property type="protein sequence ID" value="PSG90244.1"/>
    <property type="molecule type" value="Genomic_DNA"/>
</dbReference>
<dbReference type="AlphaFoldDB" id="A0A2T1NCU0"/>
<sequence length="578" mass="62098">MKTLLSFFIIFNLSLGISFGQVGIGTVNPEATLHIVGNTVLGNSGGLIELLNENFTSYTVLENNNSTGCTVDGWENTTTGDINANCSSCTGNWLYIDSDESGCTQNATALINFTSTPSTASINVSFDYRYNNFGASGDSFRVYLFNNTLNIQEGGDLINTTSDIDTSYTNSLNVIAGNNYSLRFEYNGNYDYGASIDNVLVTENITANTGVYTFKLEDGQQQNGYVLTSDANGFATWMPPTGGGTGTDSQTLSITGSVLSISNGNSVTLPVLGGGGTYTFENGITENSGTVRLGGSLTQTTYIDLNSRDLYFEGTGSGNITFEDNSGQPQMTTNFSDGYTNFGAGTAIVDSDDGTSFSDTFGGGPFTKEFVVGGYNGSSGGTAIALGSIEYVVDGTNELFYEGGGFSPMDDFSSDLGADPFSGTTRRWDDVYADDFITPTNTYSRTTGKLSTTKDLNKGLSTIMQLKPISYKDQMTIKGKSIPENTKEDKLGFFIEELWSVLPEAVKTSDWVSLDESGDKTHVVYNKPSGIKFTQIIPVTVKAIQEQQTQIENLNSEVQSLKTELAQIKELLLNRSKN</sequence>
<gene>
    <name evidence="3" type="ORF">C7H52_02900</name>
</gene>
<dbReference type="RefSeq" id="WP_106462384.1">
    <property type="nucleotide sequence ID" value="NZ_PXOQ01000007.1"/>
</dbReference>
<evidence type="ECO:0000313" key="3">
    <source>
        <dbReference type="EMBL" id="PSG90244.1"/>
    </source>
</evidence>
<keyword evidence="4" id="KW-1185">Reference proteome</keyword>
<protein>
    <recommendedName>
        <fullName evidence="2">Peptidase S74 domain-containing protein</fullName>
    </recommendedName>
</protein>
<reference evidence="3 4" key="1">
    <citation type="submission" date="2018-03" db="EMBL/GenBank/DDBJ databases">
        <title>Mesoflavibacter sp. HG37 and Mesoflavibacter sp. HG96 sp.nov., two marine bacteria isolated from seawater of Western Pacific Ocean.</title>
        <authorList>
            <person name="Cheng H."/>
            <person name="Wu Y.-H."/>
            <person name="Guo L.-L."/>
            <person name="Xu X.-W."/>
        </authorList>
    </citation>
    <scope>NUCLEOTIDE SEQUENCE [LARGE SCALE GENOMIC DNA]</scope>
    <source>
        <strain evidence="3 4">KCTC 32269</strain>
    </source>
</reference>
<feature type="domain" description="Peptidase S74" evidence="2">
    <location>
        <begin position="444"/>
        <end position="558"/>
    </location>
</feature>
<dbReference type="PROSITE" id="PS51688">
    <property type="entry name" value="ICA"/>
    <property type="match status" value="1"/>
</dbReference>
<accession>A0A2T1NCU0</accession>
<dbReference type="Proteomes" id="UP000238426">
    <property type="component" value="Unassembled WGS sequence"/>
</dbReference>